<gene>
    <name evidence="1" type="ORF">ALC62_02478</name>
</gene>
<evidence type="ECO:0000313" key="1">
    <source>
        <dbReference type="EMBL" id="KYN06571.1"/>
    </source>
</evidence>
<sequence>MDFHTNSFHVIEFKDGVQVIPDNWIQKDKNKCWYPNYRTDKDINKATKKRQTPQDDWLSYPIKQFLNTSETYNDAYDKLKKSEKYSDINTDTDDKTKKNQSQKAY</sequence>
<dbReference type="AlphaFoldDB" id="A0A151IN11"/>
<reference evidence="1 2" key="1">
    <citation type="submission" date="2016-03" db="EMBL/GenBank/DDBJ databases">
        <title>Cyphomyrmex costatus WGS genome.</title>
        <authorList>
            <person name="Nygaard S."/>
            <person name="Hu H."/>
            <person name="Boomsma J."/>
            <person name="Zhang G."/>
        </authorList>
    </citation>
    <scope>NUCLEOTIDE SEQUENCE [LARGE SCALE GENOMIC DNA]</scope>
    <source>
        <strain evidence="1">MS0001</strain>
        <tissue evidence="1">Whole body</tissue>
    </source>
</reference>
<proteinExistence type="predicted"/>
<dbReference type="Proteomes" id="UP000078542">
    <property type="component" value="Unassembled WGS sequence"/>
</dbReference>
<keyword evidence="2" id="KW-1185">Reference proteome</keyword>
<evidence type="ECO:0000313" key="2">
    <source>
        <dbReference type="Proteomes" id="UP000078542"/>
    </source>
</evidence>
<organism evidence="1 2">
    <name type="scientific">Cyphomyrmex costatus</name>
    <dbReference type="NCBI Taxonomy" id="456900"/>
    <lineage>
        <taxon>Eukaryota</taxon>
        <taxon>Metazoa</taxon>
        <taxon>Ecdysozoa</taxon>
        <taxon>Arthropoda</taxon>
        <taxon>Hexapoda</taxon>
        <taxon>Insecta</taxon>
        <taxon>Pterygota</taxon>
        <taxon>Neoptera</taxon>
        <taxon>Endopterygota</taxon>
        <taxon>Hymenoptera</taxon>
        <taxon>Apocrita</taxon>
        <taxon>Aculeata</taxon>
        <taxon>Formicoidea</taxon>
        <taxon>Formicidae</taxon>
        <taxon>Myrmicinae</taxon>
        <taxon>Cyphomyrmex</taxon>
    </lineage>
</organism>
<name>A0A151IN11_9HYME</name>
<accession>A0A151IN11</accession>
<dbReference type="EMBL" id="KQ976995">
    <property type="protein sequence ID" value="KYN06571.1"/>
    <property type="molecule type" value="Genomic_DNA"/>
</dbReference>
<protein>
    <submittedName>
        <fullName evidence="1">Uncharacterized protein</fullName>
    </submittedName>
</protein>